<dbReference type="Proteomes" id="UP000075243">
    <property type="component" value="Chromosome 10"/>
</dbReference>
<dbReference type="STRING" id="3821.A0A151SX72"/>
<name>A0A151SX72_CAJCA</name>
<gene>
    <name evidence="1" type="ORF">KK1_014834</name>
</gene>
<evidence type="ECO:0000313" key="2">
    <source>
        <dbReference type="Proteomes" id="UP000075243"/>
    </source>
</evidence>
<dbReference type="AlphaFoldDB" id="A0A151SX72"/>
<protein>
    <submittedName>
        <fullName evidence="1">Retrovirus-related Pol polyprotein from transposon TNT 1-94</fullName>
    </submittedName>
</protein>
<evidence type="ECO:0000313" key="1">
    <source>
        <dbReference type="EMBL" id="KYP59399.1"/>
    </source>
</evidence>
<dbReference type="PANTHER" id="PTHR11439">
    <property type="entry name" value="GAG-POL-RELATED RETROTRANSPOSON"/>
    <property type="match status" value="1"/>
</dbReference>
<dbReference type="PANTHER" id="PTHR11439:SF467">
    <property type="entry name" value="INTEGRASE CATALYTIC DOMAIN-CONTAINING PROTEIN"/>
    <property type="match status" value="1"/>
</dbReference>
<dbReference type="EMBL" id="CM003612">
    <property type="protein sequence ID" value="KYP59399.1"/>
    <property type="molecule type" value="Genomic_DNA"/>
</dbReference>
<keyword evidence="2" id="KW-1185">Reference proteome</keyword>
<reference evidence="1 2" key="1">
    <citation type="journal article" date="2012" name="Nat. Biotechnol.">
        <title>Draft genome sequence of pigeonpea (Cajanus cajan), an orphan legume crop of resource-poor farmers.</title>
        <authorList>
            <person name="Varshney R.K."/>
            <person name="Chen W."/>
            <person name="Li Y."/>
            <person name="Bharti A.K."/>
            <person name="Saxena R.K."/>
            <person name="Schlueter J.A."/>
            <person name="Donoghue M.T."/>
            <person name="Azam S."/>
            <person name="Fan G."/>
            <person name="Whaley A.M."/>
            <person name="Farmer A.D."/>
            <person name="Sheridan J."/>
            <person name="Iwata A."/>
            <person name="Tuteja R."/>
            <person name="Penmetsa R.V."/>
            <person name="Wu W."/>
            <person name="Upadhyaya H.D."/>
            <person name="Yang S.P."/>
            <person name="Shah T."/>
            <person name="Saxena K.B."/>
            <person name="Michael T."/>
            <person name="McCombie W.R."/>
            <person name="Yang B."/>
            <person name="Zhang G."/>
            <person name="Yang H."/>
            <person name="Wang J."/>
            <person name="Spillane C."/>
            <person name="Cook D.R."/>
            <person name="May G.D."/>
            <person name="Xu X."/>
            <person name="Jackson S.A."/>
        </authorList>
    </citation>
    <scope>NUCLEOTIDE SEQUENCE [LARGE SCALE GENOMIC DNA]</scope>
    <source>
        <strain evidence="2">cv. Asha</strain>
    </source>
</reference>
<dbReference type="CDD" id="cd09272">
    <property type="entry name" value="RNase_HI_RT_Ty1"/>
    <property type="match status" value="1"/>
</dbReference>
<feature type="non-terminal residue" evidence="1">
    <location>
        <position position="1"/>
    </location>
</feature>
<accession>A0A151SX72</accession>
<organism evidence="1 2">
    <name type="scientific">Cajanus cajan</name>
    <name type="common">Pigeon pea</name>
    <name type="synonym">Cajanus indicus</name>
    <dbReference type="NCBI Taxonomy" id="3821"/>
    <lineage>
        <taxon>Eukaryota</taxon>
        <taxon>Viridiplantae</taxon>
        <taxon>Streptophyta</taxon>
        <taxon>Embryophyta</taxon>
        <taxon>Tracheophyta</taxon>
        <taxon>Spermatophyta</taxon>
        <taxon>Magnoliopsida</taxon>
        <taxon>eudicotyledons</taxon>
        <taxon>Gunneridae</taxon>
        <taxon>Pentapetalae</taxon>
        <taxon>rosids</taxon>
        <taxon>fabids</taxon>
        <taxon>Fabales</taxon>
        <taxon>Fabaceae</taxon>
        <taxon>Papilionoideae</taxon>
        <taxon>50 kb inversion clade</taxon>
        <taxon>NPAAA clade</taxon>
        <taxon>indigoferoid/millettioid clade</taxon>
        <taxon>Phaseoleae</taxon>
        <taxon>Cajanus</taxon>
    </lineage>
</organism>
<sequence length="117" mass="13668">HWIVTKMVMSYLQRTKEYMLFYKIVDNLEIMGYIDSDLCRCPDDRKSTFGYTFTMVRGAISWKSKEQTLVASSTMQVEFIAYLDIVTQVVWLTNLVIGLHIVDSITRPLKIFVITML</sequence>
<proteinExistence type="predicted"/>
<dbReference type="Gramene" id="C.cajan_14404.t">
    <property type="protein sequence ID" value="C.cajan_14404.t.cds1"/>
    <property type="gene ID" value="C.cajan_14404"/>
</dbReference>